<dbReference type="InterPro" id="IPR041657">
    <property type="entry name" value="HTH_17"/>
</dbReference>
<sequence>MDEKLLSTKEVAERLGLTVTTIYQYVKNQKLKPVYDDWQVDETMLFYLSDVQRLENQRPEGYTTAQVAEELGIHQTTVSKQIKEGKIKADKVKYKGRMTYFVSYDVLEELKMDYNNNRSNKDYFYQKKWNYYLYQPFTNVKNNEFARVEKITKDSGHIITDNGEQIKFEQLKEKGFYPREKYVNLNTINKPGDISFQFKLPNSLHSPVYEVIELFYRNLSYKNMKLFIEDDYINIQVKPVLLKLSNDVTYTLLQEHVVKGKVTERHNGILLDSCLESILIHMNKEQKRRLKHESKRNGITVDQLIVSIIDEHYKE</sequence>
<dbReference type="SUPFAM" id="SSF46955">
    <property type="entry name" value="Putative DNA-binding domain"/>
    <property type="match status" value="1"/>
</dbReference>
<proteinExistence type="predicted"/>
<evidence type="ECO:0000313" key="3">
    <source>
        <dbReference type="Proteomes" id="UP001275436"/>
    </source>
</evidence>
<dbReference type="Proteomes" id="UP001275436">
    <property type="component" value="Unassembled WGS sequence"/>
</dbReference>
<reference evidence="2 3" key="1">
    <citation type="submission" date="2023-02" db="EMBL/GenBank/DDBJ databases">
        <title>Oceanobacillus kimchii IFOP_LL358 isolated form Alexandrium catenella lab strain.</title>
        <authorList>
            <person name="Gajardo G."/>
            <person name="Ueki S."/>
            <person name="Maruyama F."/>
        </authorList>
    </citation>
    <scope>NUCLEOTIDE SEQUENCE [LARGE SCALE GENOMIC DNA]</scope>
    <source>
        <strain evidence="2 3">IFOP_LL358</strain>
    </source>
</reference>
<protein>
    <recommendedName>
        <fullName evidence="1">Helix-turn-helix domain-containing protein</fullName>
    </recommendedName>
</protein>
<evidence type="ECO:0000259" key="1">
    <source>
        <dbReference type="Pfam" id="PF12728"/>
    </source>
</evidence>
<organism evidence="2 3">
    <name type="scientific">Oceanobacillus kimchii</name>
    <dbReference type="NCBI Taxonomy" id="746691"/>
    <lineage>
        <taxon>Bacteria</taxon>
        <taxon>Bacillati</taxon>
        <taxon>Bacillota</taxon>
        <taxon>Bacilli</taxon>
        <taxon>Bacillales</taxon>
        <taxon>Bacillaceae</taxon>
        <taxon>Oceanobacillus</taxon>
    </lineage>
</organism>
<gene>
    <name evidence="2" type="ORF">MACH08_42540</name>
</gene>
<name>A0ABQ5TSG2_9BACI</name>
<comment type="caution">
    <text evidence="2">The sequence shown here is derived from an EMBL/GenBank/DDBJ whole genome shotgun (WGS) entry which is preliminary data.</text>
</comment>
<dbReference type="InterPro" id="IPR009061">
    <property type="entry name" value="DNA-bd_dom_put_sf"/>
</dbReference>
<dbReference type="Pfam" id="PF12728">
    <property type="entry name" value="HTH_17"/>
    <property type="match status" value="2"/>
</dbReference>
<feature type="domain" description="Helix-turn-helix" evidence="1">
    <location>
        <begin position="5"/>
        <end position="54"/>
    </location>
</feature>
<dbReference type="EMBL" id="BSKO01000002">
    <property type="protein sequence ID" value="GLO68470.1"/>
    <property type="molecule type" value="Genomic_DNA"/>
</dbReference>
<accession>A0ABQ5TSG2</accession>
<feature type="domain" description="Helix-turn-helix" evidence="1">
    <location>
        <begin position="62"/>
        <end position="101"/>
    </location>
</feature>
<dbReference type="RefSeq" id="WP_317958689.1">
    <property type="nucleotide sequence ID" value="NZ_BSKO01000002.1"/>
</dbReference>
<keyword evidence="3" id="KW-1185">Reference proteome</keyword>
<dbReference type="Gene3D" id="1.10.1660.10">
    <property type="match status" value="1"/>
</dbReference>
<evidence type="ECO:0000313" key="2">
    <source>
        <dbReference type="EMBL" id="GLO68470.1"/>
    </source>
</evidence>